<dbReference type="KEGG" id="acaf:CA12_09090"/>
<dbReference type="Proteomes" id="UP000318741">
    <property type="component" value="Chromosome"/>
</dbReference>
<dbReference type="EMBL" id="CP036265">
    <property type="protein sequence ID" value="QDT14829.1"/>
    <property type="molecule type" value="Genomic_DNA"/>
</dbReference>
<keyword evidence="2" id="KW-1185">Reference proteome</keyword>
<organism evidence="1 2">
    <name type="scientific">Alienimonas californiensis</name>
    <dbReference type="NCBI Taxonomy" id="2527989"/>
    <lineage>
        <taxon>Bacteria</taxon>
        <taxon>Pseudomonadati</taxon>
        <taxon>Planctomycetota</taxon>
        <taxon>Planctomycetia</taxon>
        <taxon>Planctomycetales</taxon>
        <taxon>Planctomycetaceae</taxon>
        <taxon>Alienimonas</taxon>
    </lineage>
</organism>
<evidence type="ECO:0000313" key="1">
    <source>
        <dbReference type="EMBL" id="QDT14829.1"/>
    </source>
</evidence>
<dbReference type="AlphaFoldDB" id="A0A517P619"/>
<sequence length="168" mass="19362">MPHFQEAAERAERFADRYGTVYTTELGAGYDGIVFGTSAPSADKALRHDRLYRNEIAVYRRLEQQGVRSVEGFRIPRLIRADDERWTFEMSWVTPPFVLDFAGAYLDREPPWAGDEEVYGAWLLEKQEQFGERWSVVTGVLATFRRYGVYLADVKPGNIEFAHDDADE</sequence>
<protein>
    <submittedName>
        <fullName evidence="1">Uncharacterized protein</fullName>
    </submittedName>
</protein>
<reference evidence="1 2" key="1">
    <citation type="submission" date="2019-02" db="EMBL/GenBank/DDBJ databases">
        <title>Deep-cultivation of Planctomycetes and their phenomic and genomic characterization uncovers novel biology.</title>
        <authorList>
            <person name="Wiegand S."/>
            <person name="Jogler M."/>
            <person name="Boedeker C."/>
            <person name="Pinto D."/>
            <person name="Vollmers J."/>
            <person name="Rivas-Marin E."/>
            <person name="Kohn T."/>
            <person name="Peeters S.H."/>
            <person name="Heuer A."/>
            <person name="Rast P."/>
            <person name="Oberbeckmann S."/>
            <person name="Bunk B."/>
            <person name="Jeske O."/>
            <person name="Meyerdierks A."/>
            <person name="Storesund J.E."/>
            <person name="Kallscheuer N."/>
            <person name="Luecker S."/>
            <person name="Lage O.M."/>
            <person name="Pohl T."/>
            <person name="Merkel B.J."/>
            <person name="Hornburger P."/>
            <person name="Mueller R.-W."/>
            <person name="Bruemmer F."/>
            <person name="Labrenz M."/>
            <person name="Spormann A.M."/>
            <person name="Op den Camp H."/>
            <person name="Overmann J."/>
            <person name="Amann R."/>
            <person name="Jetten M.S.M."/>
            <person name="Mascher T."/>
            <person name="Medema M.H."/>
            <person name="Devos D.P."/>
            <person name="Kaster A.-K."/>
            <person name="Ovreas L."/>
            <person name="Rohde M."/>
            <person name="Galperin M.Y."/>
            <person name="Jogler C."/>
        </authorList>
    </citation>
    <scope>NUCLEOTIDE SEQUENCE [LARGE SCALE GENOMIC DNA]</scope>
    <source>
        <strain evidence="1 2">CA12</strain>
    </source>
</reference>
<name>A0A517P619_9PLAN</name>
<gene>
    <name evidence="1" type="ORF">CA12_09090</name>
</gene>
<evidence type="ECO:0000313" key="2">
    <source>
        <dbReference type="Proteomes" id="UP000318741"/>
    </source>
</evidence>
<proteinExistence type="predicted"/>
<accession>A0A517P619</accession>